<proteinExistence type="predicted"/>
<protein>
    <submittedName>
        <fullName evidence="1">Uncharacterized protein</fullName>
    </submittedName>
</protein>
<dbReference type="OrthoDB" id="4168609at2759"/>
<evidence type="ECO:0000313" key="1">
    <source>
        <dbReference type="EMBL" id="PGG96835.1"/>
    </source>
</evidence>
<name>A0A2B7WJA8_9EURO</name>
<organism evidence="1 2">
    <name type="scientific">Helicocarpus griseus UAMH5409</name>
    <dbReference type="NCBI Taxonomy" id="1447875"/>
    <lineage>
        <taxon>Eukaryota</taxon>
        <taxon>Fungi</taxon>
        <taxon>Dikarya</taxon>
        <taxon>Ascomycota</taxon>
        <taxon>Pezizomycotina</taxon>
        <taxon>Eurotiomycetes</taxon>
        <taxon>Eurotiomycetidae</taxon>
        <taxon>Onygenales</taxon>
        <taxon>Ajellomycetaceae</taxon>
        <taxon>Helicocarpus</taxon>
    </lineage>
</organism>
<gene>
    <name evidence="1" type="ORF">AJ79_09441</name>
</gene>
<dbReference type="Proteomes" id="UP000223968">
    <property type="component" value="Unassembled WGS sequence"/>
</dbReference>
<reference evidence="1 2" key="1">
    <citation type="submission" date="2017-10" db="EMBL/GenBank/DDBJ databases">
        <title>Comparative genomics in systemic dimorphic fungi from Ajellomycetaceae.</title>
        <authorList>
            <person name="Munoz J.F."/>
            <person name="Mcewen J.G."/>
            <person name="Clay O.K."/>
            <person name="Cuomo C.A."/>
        </authorList>
    </citation>
    <scope>NUCLEOTIDE SEQUENCE [LARGE SCALE GENOMIC DNA]</scope>
    <source>
        <strain evidence="1 2">UAMH5409</strain>
    </source>
</reference>
<dbReference type="AlphaFoldDB" id="A0A2B7WJA8"/>
<keyword evidence="2" id="KW-1185">Reference proteome</keyword>
<accession>A0A2B7WJA8</accession>
<evidence type="ECO:0000313" key="2">
    <source>
        <dbReference type="Proteomes" id="UP000223968"/>
    </source>
</evidence>
<comment type="caution">
    <text evidence="1">The sequence shown here is derived from an EMBL/GenBank/DDBJ whole genome shotgun (WGS) entry which is preliminary data.</text>
</comment>
<sequence length="177" mass="19726">MFARLKNMVAPPNPSAHVPSALIVVSYKNSKSKDVLHLVPEDGTIERWGYMDQTPNTTFRYSGATEQTREQVGEVTIYAGDGESLSAFLQDVETRARQLWDDSPSLKQQAQSQKGGDGPIQLLIHDVLQPAALDAIRKREGRERSFNATQTYDVFVLRVMRSKAGKILSDELTSFAQ</sequence>
<dbReference type="EMBL" id="PDNB01000266">
    <property type="protein sequence ID" value="PGG96835.1"/>
    <property type="molecule type" value="Genomic_DNA"/>
</dbReference>